<dbReference type="AlphaFoldDB" id="A0A0E9PHM0"/>
<dbReference type="EMBL" id="GBXM01104543">
    <property type="protein sequence ID" value="JAH04034.1"/>
    <property type="molecule type" value="Transcribed_RNA"/>
</dbReference>
<name>A0A0E9PHM0_ANGAN</name>
<sequence>MRFVHTRLSKACTLLPTNKCLQMIQTGNRTICHKVNKSGLGQTSSFNVGFPL</sequence>
<evidence type="ECO:0000313" key="1">
    <source>
        <dbReference type="EMBL" id="JAH04034.1"/>
    </source>
</evidence>
<organism evidence="1">
    <name type="scientific">Anguilla anguilla</name>
    <name type="common">European freshwater eel</name>
    <name type="synonym">Muraena anguilla</name>
    <dbReference type="NCBI Taxonomy" id="7936"/>
    <lineage>
        <taxon>Eukaryota</taxon>
        <taxon>Metazoa</taxon>
        <taxon>Chordata</taxon>
        <taxon>Craniata</taxon>
        <taxon>Vertebrata</taxon>
        <taxon>Euteleostomi</taxon>
        <taxon>Actinopterygii</taxon>
        <taxon>Neopterygii</taxon>
        <taxon>Teleostei</taxon>
        <taxon>Anguilliformes</taxon>
        <taxon>Anguillidae</taxon>
        <taxon>Anguilla</taxon>
    </lineage>
</organism>
<accession>A0A0E9PHM0</accession>
<protein>
    <submittedName>
        <fullName evidence="1">Uncharacterized protein</fullName>
    </submittedName>
</protein>
<proteinExistence type="predicted"/>
<reference evidence="1" key="2">
    <citation type="journal article" date="2015" name="Fish Shellfish Immunol.">
        <title>Early steps in the European eel (Anguilla anguilla)-Vibrio vulnificus interaction in the gills: Role of the RtxA13 toxin.</title>
        <authorList>
            <person name="Callol A."/>
            <person name="Pajuelo D."/>
            <person name="Ebbesson L."/>
            <person name="Teles M."/>
            <person name="MacKenzie S."/>
            <person name="Amaro C."/>
        </authorList>
    </citation>
    <scope>NUCLEOTIDE SEQUENCE</scope>
</reference>
<reference evidence="1" key="1">
    <citation type="submission" date="2014-11" db="EMBL/GenBank/DDBJ databases">
        <authorList>
            <person name="Amaro Gonzalez C."/>
        </authorList>
    </citation>
    <scope>NUCLEOTIDE SEQUENCE</scope>
</reference>